<dbReference type="HOGENOM" id="CLU_000445_88_0_9"/>
<dbReference type="Gene3D" id="1.10.10.60">
    <property type="entry name" value="Homeodomain-like"/>
    <property type="match status" value="2"/>
</dbReference>
<dbReference type="InterPro" id="IPR009057">
    <property type="entry name" value="Homeodomain-like_sf"/>
</dbReference>
<dbReference type="PROSITE" id="PS01124">
    <property type="entry name" value="HTH_ARAC_FAMILY_2"/>
    <property type="match status" value="1"/>
</dbReference>
<dbReference type="Pfam" id="PF02311">
    <property type="entry name" value="AraC_binding"/>
    <property type="match status" value="1"/>
</dbReference>
<dbReference type="PANTHER" id="PTHR43280:SF2">
    <property type="entry name" value="HTH-TYPE TRANSCRIPTIONAL REGULATOR EXSA"/>
    <property type="match status" value="1"/>
</dbReference>
<reference evidence="5 6" key="1">
    <citation type="submission" date="2009-01" db="EMBL/GenBank/DDBJ databases">
        <authorList>
            <person name="Fulton L."/>
            <person name="Clifton S."/>
            <person name="Fulton B."/>
            <person name="Xu J."/>
            <person name="Minx P."/>
            <person name="Pepin K.H."/>
            <person name="Johnson M."/>
            <person name="Bhonagiri V."/>
            <person name="Nash W.E."/>
            <person name="Mardis E.R."/>
            <person name="Wilson R.K."/>
        </authorList>
    </citation>
    <scope>NUCLEOTIDE SEQUENCE [LARGE SCALE GENOMIC DNA]</scope>
    <source>
        <strain evidence="5 6">DSM 5476</strain>
    </source>
</reference>
<dbReference type="InterPro" id="IPR018062">
    <property type="entry name" value="HTH_AraC-typ_CS"/>
</dbReference>
<dbReference type="InterPro" id="IPR003313">
    <property type="entry name" value="AraC-bd"/>
</dbReference>
<feature type="domain" description="HTH araC/xylS-type" evidence="4">
    <location>
        <begin position="229"/>
        <end position="328"/>
    </location>
</feature>
<protein>
    <submittedName>
        <fullName evidence="5">Transcriptional regulator, AraC family</fullName>
    </submittedName>
</protein>
<evidence type="ECO:0000256" key="2">
    <source>
        <dbReference type="ARBA" id="ARBA00023125"/>
    </source>
</evidence>
<dbReference type="Pfam" id="PF12833">
    <property type="entry name" value="HTH_18"/>
    <property type="match status" value="1"/>
</dbReference>
<dbReference type="eggNOG" id="COG2207">
    <property type="taxonomic scope" value="Bacteria"/>
</dbReference>
<dbReference type="InterPro" id="IPR011051">
    <property type="entry name" value="RmlC_Cupin_sf"/>
</dbReference>
<dbReference type="eggNOG" id="COG1917">
    <property type="taxonomic scope" value="Bacteria"/>
</dbReference>
<keyword evidence="2" id="KW-0238">DNA-binding</keyword>
<dbReference type="InterPro" id="IPR014710">
    <property type="entry name" value="RmlC-like_jellyroll"/>
</dbReference>
<accession>C0EDY1</accession>
<evidence type="ECO:0000313" key="6">
    <source>
        <dbReference type="Proteomes" id="UP000003340"/>
    </source>
</evidence>
<keyword evidence="6" id="KW-1185">Reference proteome</keyword>
<organism evidence="5 6">
    <name type="scientific">[Clostridium] methylpentosum DSM 5476</name>
    <dbReference type="NCBI Taxonomy" id="537013"/>
    <lineage>
        <taxon>Bacteria</taxon>
        <taxon>Bacillati</taxon>
        <taxon>Bacillota</taxon>
        <taxon>Clostridia</taxon>
        <taxon>Eubacteriales</taxon>
        <taxon>Oscillospiraceae</taxon>
        <taxon>Oscillospiraceae incertae sedis</taxon>
    </lineage>
</organism>
<dbReference type="Proteomes" id="UP000003340">
    <property type="component" value="Unassembled WGS sequence"/>
</dbReference>
<dbReference type="PANTHER" id="PTHR43280">
    <property type="entry name" value="ARAC-FAMILY TRANSCRIPTIONAL REGULATOR"/>
    <property type="match status" value="1"/>
</dbReference>
<keyword evidence="3" id="KW-0804">Transcription</keyword>
<dbReference type="SMART" id="SM00342">
    <property type="entry name" value="HTH_ARAC"/>
    <property type="match status" value="1"/>
</dbReference>
<dbReference type="SUPFAM" id="SSF51182">
    <property type="entry name" value="RmlC-like cupins"/>
    <property type="match status" value="1"/>
</dbReference>
<gene>
    <name evidence="5" type="ORF">CLOSTMETH_02060</name>
</gene>
<dbReference type="PROSITE" id="PS00041">
    <property type="entry name" value="HTH_ARAC_FAMILY_1"/>
    <property type="match status" value="1"/>
</dbReference>
<reference evidence="5 6" key="2">
    <citation type="submission" date="2009-02" db="EMBL/GenBank/DDBJ databases">
        <title>Draft genome sequence of Clostridium methylpentosum (DSM 5476).</title>
        <authorList>
            <person name="Sudarsanam P."/>
            <person name="Ley R."/>
            <person name="Guruge J."/>
            <person name="Turnbaugh P.J."/>
            <person name="Mahowald M."/>
            <person name="Liep D."/>
            <person name="Gordon J."/>
        </authorList>
    </citation>
    <scope>NUCLEOTIDE SEQUENCE [LARGE SCALE GENOMIC DNA]</scope>
    <source>
        <strain evidence="5 6">DSM 5476</strain>
    </source>
</reference>
<evidence type="ECO:0000313" key="5">
    <source>
        <dbReference type="EMBL" id="EEG30329.1"/>
    </source>
</evidence>
<dbReference type="STRING" id="537013.CLOSTMETH_02060"/>
<dbReference type="GO" id="GO:0003700">
    <property type="term" value="F:DNA-binding transcription factor activity"/>
    <property type="evidence" value="ECO:0007669"/>
    <property type="project" value="InterPro"/>
</dbReference>
<evidence type="ECO:0000259" key="4">
    <source>
        <dbReference type="PROSITE" id="PS01124"/>
    </source>
</evidence>
<dbReference type="EMBL" id="ACEC01000066">
    <property type="protein sequence ID" value="EEG30329.1"/>
    <property type="molecule type" value="Genomic_DNA"/>
</dbReference>
<dbReference type="Gene3D" id="2.60.120.10">
    <property type="entry name" value="Jelly Rolls"/>
    <property type="match status" value="1"/>
</dbReference>
<proteinExistence type="predicted"/>
<comment type="caution">
    <text evidence="5">The sequence shown here is derived from an EMBL/GenBank/DDBJ whole genome shotgun (WGS) entry which is preliminary data.</text>
</comment>
<evidence type="ECO:0000256" key="3">
    <source>
        <dbReference type="ARBA" id="ARBA00023163"/>
    </source>
</evidence>
<sequence length="338" mass="38717">MHPVIESIRRISVEKFYASRGQMQSISAQNGEVSVLSEQFFFSENCDLFVNMHLYRPPFALPEPKPPQLHKHDFYEIVFVYAGNAVNTVQSGGKLTRLAMGQGDICLLNPNAEHRLEIGSEEDTVLNILVKKQFFNLGFQEAIGQNNLLHSFFTDSLFEKKAVDHYLYFENRLCPGMKDSAFALAAESARGDIDSPVKLKGYLFLLFADLLTAYRNGLDEGSLALPTSYKISEILSYLIQNSRTVTLSEAAEHFHYHAQYLSRLLKQYTQKGFSELVREIKLKKAVSLLMDSSKTVSEIAEETGFQDAYFYKLFRDRYGCSPTEYRRRLQRETGTFRR</sequence>
<dbReference type="GO" id="GO:0043565">
    <property type="term" value="F:sequence-specific DNA binding"/>
    <property type="evidence" value="ECO:0007669"/>
    <property type="project" value="InterPro"/>
</dbReference>
<evidence type="ECO:0000256" key="1">
    <source>
        <dbReference type="ARBA" id="ARBA00023015"/>
    </source>
</evidence>
<keyword evidence="1" id="KW-0805">Transcription regulation</keyword>
<name>C0EDY1_9FIRM</name>
<dbReference type="SUPFAM" id="SSF46689">
    <property type="entry name" value="Homeodomain-like"/>
    <property type="match status" value="1"/>
</dbReference>
<dbReference type="InterPro" id="IPR018060">
    <property type="entry name" value="HTH_AraC"/>
</dbReference>
<dbReference type="AlphaFoldDB" id="C0EDY1"/>